<dbReference type="Pfam" id="PF14717">
    <property type="entry name" value="DUF4465"/>
    <property type="match status" value="1"/>
</dbReference>
<evidence type="ECO:0000259" key="3">
    <source>
        <dbReference type="PROSITE" id="PS50835"/>
    </source>
</evidence>
<feature type="domain" description="Ig-like" evidence="3">
    <location>
        <begin position="1827"/>
        <end position="1901"/>
    </location>
</feature>
<dbReference type="Gene3D" id="2.60.40.10">
    <property type="entry name" value="Immunoglobulins"/>
    <property type="match status" value="1"/>
</dbReference>
<name>A0A495WIL9_9BACT</name>
<dbReference type="EMBL" id="RBXN01000001">
    <property type="protein sequence ID" value="RKT61117.1"/>
    <property type="molecule type" value="Genomic_DNA"/>
</dbReference>
<proteinExistence type="predicted"/>
<dbReference type="CDD" id="cd00146">
    <property type="entry name" value="PKD"/>
    <property type="match status" value="1"/>
</dbReference>
<dbReference type="Gene3D" id="2.160.20.10">
    <property type="entry name" value="Single-stranded right-handed beta-helix, Pectin lyase-like"/>
    <property type="match status" value="1"/>
</dbReference>
<dbReference type="InterPro" id="IPR000859">
    <property type="entry name" value="CUB_dom"/>
</dbReference>
<dbReference type="InterPro" id="IPR011050">
    <property type="entry name" value="Pectin_lyase_fold/virulence"/>
</dbReference>
<comment type="caution">
    <text evidence="4">The sequence shown here is derived from an EMBL/GenBank/DDBJ whole genome shotgun (WGS) entry which is preliminary data.</text>
</comment>
<reference evidence="4 5" key="1">
    <citation type="submission" date="2018-10" db="EMBL/GenBank/DDBJ databases">
        <title>Genomic Encyclopedia of Archaeal and Bacterial Type Strains, Phase II (KMG-II): from individual species to whole genera.</title>
        <authorList>
            <person name="Goeker M."/>
        </authorList>
    </citation>
    <scope>NUCLEOTIDE SEQUENCE [LARGE SCALE GENOMIC DNA]</scope>
    <source>
        <strain evidence="4 5">NSB1</strain>
    </source>
</reference>
<dbReference type="InterPro" id="IPR027828">
    <property type="entry name" value="DUF4465"/>
</dbReference>
<dbReference type="Gene3D" id="2.60.120.290">
    <property type="entry name" value="Spermadhesin, CUB domain"/>
    <property type="match status" value="1"/>
</dbReference>
<dbReference type="InterPro" id="IPR012334">
    <property type="entry name" value="Pectin_lyas_fold"/>
</dbReference>
<evidence type="ECO:0000313" key="5">
    <source>
        <dbReference type="Proteomes" id="UP000269493"/>
    </source>
</evidence>
<dbReference type="SUPFAM" id="SSF49854">
    <property type="entry name" value="Spermadhesin, CUB domain"/>
    <property type="match status" value="1"/>
</dbReference>
<dbReference type="InterPro" id="IPR029456">
    <property type="entry name" value="Sialidase_N"/>
</dbReference>
<dbReference type="GeneID" id="92927315"/>
<keyword evidence="5" id="KW-1185">Reference proteome</keyword>
<dbReference type="SUPFAM" id="SSF51126">
    <property type="entry name" value="Pectin lyase-like"/>
    <property type="match status" value="1"/>
</dbReference>
<evidence type="ECO:0000256" key="2">
    <source>
        <dbReference type="SAM" id="SignalP"/>
    </source>
</evidence>
<dbReference type="PROSITE" id="PS50835">
    <property type="entry name" value="IG_LIKE"/>
    <property type="match status" value="1"/>
</dbReference>
<feature type="chain" id="PRO_5019794195" evidence="2">
    <location>
        <begin position="23"/>
        <end position="2212"/>
    </location>
</feature>
<dbReference type="InterPro" id="IPR035914">
    <property type="entry name" value="Sperma_CUB_dom_sf"/>
</dbReference>
<dbReference type="Gene3D" id="2.60.120.1350">
    <property type="entry name" value="Protein of unknown function DUF4465"/>
    <property type="match status" value="1"/>
</dbReference>
<dbReference type="InterPro" id="IPR007110">
    <property type="entry name" value="Ig-like_dom"/>
</dbReference>
<gene>
    <name evidence="4" type="ORF">BC742_0157</name>
</gene>
<evidence type="ECO:0000313" key="4">
    <source>
        <dbReference type="EMBL" id="RKT61117.1"/>
    </source>
</evidence>
<protein>
    <submittedName>
        <fullName evidence="4">Putative secreted protein (Por secretion system target)</fullName>
    </submittedName>
</protein>
<feature type="signal peptide" evidence="2">
    <location>
        <begin position="1"/>
        <end position="22"/>
    </location>
</feature>
<keyword evidence="1" id="KW-1015">Disulfide bond</keyword>
<dbReference type="Proteomes" id="UP000269493">
    <property type="component" value="Unassembled WGS sequence"/>
</dbReference>
<dbReference type="Pfam" id="PF14873">
    <property type="entry name" value="BNR_assoc_N"/>
    <property type="match status" value="2"/>
</dbReference>
<dbReference type="RefSeq" id="WP_169721108.1">
    <property type="nucleotide sequence ID" value="NZ_KI440778.1"/>
</dbReference>
<keyword evidence="2" id="KW-0732">Signal</keyword>
<sequence>MKRIITFLIAFAFLCKVGSVWGQTTSVMMPYGDDYDNPKTVTVTDPITFYDSGGSSSNAESWCDYPSSVCFVPGNAGEVIEVSFETVDVKSAQFRIYDGFVDVGYDDLPDGDKGVIAANSVFQSASPDGKMTVGYYCPGMSGTGWKAVVKSVSLKDMIIGECIALSTGVSSVPVGSECQPIMLINVKAEGSLNPLTVSELSFNLNGTVSVSDLQNLKVYYSGNKLQFNDAHLYASGSSGSSDIKASGSQELVSGNNYFWLVGDVTAASVVGNKIVAQCTSIKVAGNEVLETPIASVGEVYIGSELSMSAMWQNCYVGQTSLNFYDDGGPDGKISEGFKGQTTFIPSTLGRRIQIEFKKVALFSTTTSDKSDILKVYNGKSVNEADLNIQISNGDIITVTSSSDDGALTVALTSVTGALFGDGFEAVVSEVEPKEMTVKSIVAAQYTDGTIMAGDLLQPILSLNIQTENIFPIIAQTFKFTTSGTTNTADVTKASVYYTGKKAEFGSSNKIGEVILNGSSDFEITGCTQELGEGNNYFWLAYDIDPRAVAGNKIDAGCTAVVLSGKEEIIADTNPEGDRTIKNEYVSTVGTFEKTIYGSWTYTHTPKKYGSGYEAVQGNQIVTFIPYSEGKIIELEYQDFAVSASSGYYGVDATYIIYSGKGTTGEVLWKANTADKRKNGPETIIRSKSEDGAVTVLFNANDSFYNADGWHAFVREYQSKDMSFDGIDVVQASSDFVAGGTADQEILWFKIVTGGDKNPLPLNKIAVDLKNCQSCVDKVSVYYTGKNDAFATTNKIGSVDVDGSVGNLEILVSSDFILEEGDTYFWITYDVKVGATPSQKLDAKLLSVTINNVLQSVENGDPEGDREIKNVCLLPVSGHDTINVGDFPYVCYDDGGADGEYSETQEGALTFVPKPGDVIKLTFKRFKTSVRDYLEIYDGTGVENENLLVKYDGDLNESLPESIISKAEDGSLTIRFNRTGYIVNDGWEIEVSSYTLKPLSCGTVKATSVNEKSELLGGSLNEKMLKVAVEAIGDRGSFVVDELSFGVTNSESLMNTKVYFTGTSDVFSPESQFGTEQTGDTPVFTGEQSISAPGTYYFWLTCDIRSDAAIGTALSFVQSGIKVNGNPFAIESSEIANLKIKDGFHGTHTIGENGKYKTITAAVEAMKDGINGAVVFELENGIYNEEVIIPEIPGASAANTITLKSKSGNYSDVTITAENHSGGYDEQNSAVMTIFGADYLTVEGITFTNPDNTYYYLMDVKNASNYVTIRNCYFKGEVMTSEPVTSDPHKLLHTNFVNQAVENTPDTYMTVEGNLFEGGYIAVQAGGANPTDTNKGTKIIGNTFRNQWSKAIYLNYDVDGVIEKNVISSNCSSKKEYNGIDMNTCYNTVVRNNVISATMPYICGIKLRPVSGSEEKHFRVYNNVLNLKSLTSSDNAYAISVTGGSTTNKISFVDIVNNTIRLSGNNTEKCAGIYNISNFSESITVQNNIIQNEAGGYVYWINSKPLKATTLNNNALYTSGTVFAKNYTTIENWLTGSKESNSINQKVTFQSDEILALKTLDGLNAGIPLDFVATDIVGNVRDTELPTIGAYEFVVAELPAMESGYPVLSGDVTYNSAVVTVKVTANAEVYYLLKNDEKEPSVEDVIAADNKVSLSKGQETAIPLTELKQHTEYYAFFVLKGLADGQLSEVIAMSAFTTVYAPTSVSTFEDVTVTETGFEDGTARFNGFVVEEITDGIEDSRKAAKLQTEGTVTLINTSDGLILTGFYLKSDADVTISASKGQLEISTRTIASTQDRWIYYSLKEWGEITSITLSSKGNVYIDNFSGNPQKLMVTADDKTVSEGESVILTADVSGGVSPYTYSWRNSKNEILSTEEQYSFVPQECGDYTLTVTDAWGETATITVRVIVTGEAAAATFENLYLDSESYWMGDPEESMSSFVSGSYKFSNYYEPDYATWAYFGYSNVTSTVYNPADFPSNQFGAAAGSGVHESENYAVAYASSYFGPTQVEVLNNPEGDVVKGCYVTNTAWVKYVTEQGTGMNSSGKEDANLPFTIGDYYKIIATGDNGNSAEFYLVDYRNSAEGIVVDTWEWFDLTSLGKVKKITFTVDGSRKNDWGTTIPTYFCLDDFNGSESIPEGLSNSDTDNCKVYLSGDMLRFEQCSGYTFSIYNINGTLSDKFNIDDDYQTIRLNKKKGLYIVVGMNGKNTITRKIQLR</sequence>
<dbReference type="InterPro" id="IPR013783">
    <property type="entry name" value="Ig-like_fold"/>
</dbReference>
<accession>A0A495WIL9</accession>
<evidence type="ECO:0000256" key="1">
    <source>
        <dbReference type="ARBA" id="ARBA00023157"/>
    </source>
</evidence>
<dbReference type="Gene3D" id="2.60.40.1290">
    <property type="match status" value="5"/>
</dbReference>
<dbReference type="CDD" id="cd00041">
    <property type="entry name" value="CUB"/>
    <property type="match status" value="1"/>
</dbReference>
<organism evidence="4 5">
    <name type="scientific">Coprobacter fastidiosus NSB1 = JCM 33896</name>
    <dbReference type="NCBI Taxonomy" id="1349822"/>
    <lineage>
        <taxon>Bacteria</taxon>
        <taxon>Pseudomonadati</taxon>
        <taxon>Bacteroidota</taxon>
        <taxon>Bacteroidia</taxon>
        <taxon>Bacteroidales</taxon>
        <taxon>Barnesiellaceae</taxon>
        <taxon>Coprobacter</taxon>
    </lineage>
</organism>